<dbReference type="Pfam" id="PF08240">
    <property type="entry name" value="ADH_N"/>
    <property type="match status" value="1"/>
</dbReference>
<evidence type="ECO:0000313" key="3">
    <source>
        <dbReference type="Proteomes" id="UP000266234"/>
    </source>
</evidence>
<protein>
    <submittedName>
        <fullName evidence="2">Alcohol dehydrogenase</fullName>
    </submittedName>
</protein>
<dbReference type="SUPFAM" id="SSF50129">
    <property type="entry name" value="GroES-like"/>
    <property type="match status" value="1"/>
</dbReference>
<gene>
    <name evidence="2" type="ORF">FLONG3_7876</name>
</gene>
<evidence type="ECO:0000313" key="2">
    <source>
        <dbReference type="EMBL" id="RGP69240.1"/>
    </source>
</evidence>
<dbReference type="InterPro" id="IPR011032">
    <property type="entry name" value="GroES-like_sf"/>
</dbReference>
<dbReference type="STRING" id="694270.A0A395SA66"/>
<feature type="domain" description="Enoyl reductase (ER)" evidence="1">
    <location>
        <begin position="16"/>
        <end position="338"/>
    </location>
</feature>
<dbReference type="InterPro" id="IPR020843">
    <property type="entry name" value="ER"/>
</dbReference>
<dbReference type="AlphaFoldDB" id="A0A395SA66"/>
<dbReference type="Gene3D" id="3.90.180.10">
    <property type="entry name" value="Medium-chain alcohol dehydrogenases, catalytic domain"/>
    <property type="match status" value="1"/>
</dbReference>
<reference evidence="2 3" key="1">
    <citation type="journal article" date="2018" name="PLoS Pathog.">
        <title>Evolution of structural diversity of trichothecenes, a family of toxins produced by plant pathogenic and entomopathogenic fungi.</title>
        <authorList>
            <person name="Proctor R.H."/>
            <person name="McCormick S.P."/>
            <person name="Kim H.S."/>
            <person name="Cardoza R.E."/>
            <person name="Stanley A.M."/>
            <person name="Lindo L."/>
            <person name="Kelly A."/>
            <person name="Brown D.W."/>
            <person name="Lee T."/>
            <person name="Vaughan M.M."/>
            <person name="Alexander N.J."/>
            <person name="Busman M."/>
            <person name="Gutierrez S."/>
        </authorList>
    </citation>
    <scope>NUCLEOTIDE SEQUENCE [LARGE SCALE GENOMIC DNA]</scope>
    <source>
        <strain evidence="2 3">NRRL 20695</strain>
    </source>
</reference>
<dbReference type="EMBL" id="PXOG01000185">
    <property type="protein sequence ID" value="RGP69240.1"/>
    <property type="molecule type" value="Genomic_DNA"/>
</dbReference>
<organism evidence="2 3">
    <name type="scientific">Fusarium longipes</name>
    <dbReference type="NCBI Taxonomy" id="694270"/>
    <lineage>
        <taxon>Eukaryota</taxon>
        <taxon>Fungi</taxon>
        <taxon>Dikarya</taxon>
        <taxon>Ascomycota</taxon>
        <taxon>Pezizomycotina</taxon>
        <taxon>Sordariomycetes</taxon>
        <taxon>Hypocreomycetidae</taxon>
        <taxon>Hypocreales</taxon>
        <taxon>Nectriaceae</taxon>
        <taxon>Fusarium</taxon>
    </lineage>
</organism>
<dbReference type="Gene3D" id="3.40.50.720">
    <property type="entry name" value="NAD(P)-binding Rossmann-like Domain"/>
    <property type="match status" value="1"/>
</dbReference>
<dbReference type="PANTHER" id="PTHR45033">
    <property type="match status" value="1"/>
</dbReference>
<sequence length="341" mass="36729">MALPKTTRRWVLPCLSGPKSLKLESVNLVPPAPNQVVVKMYAWSLNYRDLACSQGLNPVPFPLPFVPLSDGAGVVAAVGEGAKDLLPGEKVFTVFKPLWRSGRLRREFEVSNLASPDVPGVLSEYVVLDQEYWAPMPINLTFIEASTLSVAGVTAWNALYGLGDYQPRPGQCVLTEGTGGFAKAGGAKVIATTSSTKKAEMLSKIGADHVVNYKEVADWANAVRSVTPGNKGVDIVVDVVGGDTMTQALKAVKSDGLVAIVGFIAGLAEQHPTTVDIYFNMATFRAVHCGSLEHLLQMKAAIEQHNIKPHIDRVFKFENAPAAFEYLGEQSFIGKVCITME</sequence>
<dbReference type="InterPro" id="IPR013149">
    <property type="entry name" value="ADH-like_C"/>
</dbReference>
<name>A0A395SA66_9HYPO</name>
<dbReference type="SMART" id="SM00829">
    <property type="entry name" value="PKS_ER"/>
    <property type="match status" value="1"/>
</dbReference>
<dbReference type="InterPro" id="IPR052711">
    <property type="entry name" value="Zinc_ADH-like"/>
</dbReference>
<keyword evidence="3" id="KW-1185">Reference proteome</keyword>
<dbReference type="OrthoDB" id="9930022at2759"/>
<dbReference type="GO" id="GO:0016491">
    <property type="term" value="F:oxidoreductase activity"/>
    <property type="evidence" value="ECO:0007669"/>
    <property type="project" value="InterPro"/>
</dbReference>
<accession>A0A395SA66</accession>
<dbReference type="InterPro" id="IPR036291">
    <property type="entry name" value="NAD(P)-bd_dom_sf"/>
</dbReference>
<dbReference type="PANTHER" id="PTHR45033:SF2">
    <property type="entry name" value="ZINC-TYPE ALCOHOL DEHYDROGENASE-LIKE PROTEIN C1773.06C"/>
    <property type="match status" value="1"/>
</dbReference>
<dbReference type="CDD" id="cd08276">
    <property type="entry name" value="MDR7"/>
    <property type="match status" value="1"/>
</dbReference>
<dbReference type="Pfam" id="PF00107">
    <property type="entry name" value="ADH_zinc_N"/>
    <property type="match status" value="1"/>
</dbReference>
<dbReference type="InterPro" id="IPR013154">
    <property type="entry name" value="ADH-like_N"/>
</dbReference>
<dbReference type="SUPFAM" id="SSF51735">
    <property type="entry name" value="NAD(P)-binding Rossmann-fold domains"/>
    <property type="match status" value="1"/>
</dbReference>
<evidence type="ECO:0000259" key="1">
    <source>
        <dbReference type="SMART" id="SM00829"/>
    </source>
</evidence>
<comment type="caution">
    <text evidence="2">The sequence shown here is derived from an EMBL/GenBank/DDBJ whole genome shotgun (WGS) entry which is preliminary data.</text>
</comment>
<proteinExistence type="predicted"/>
<dbReference type="Proteomes" id="UP000266234">
    <property type="component" value="Unassembled WGS sequence"/>
</dbReference>